<accession>A0A9Q1CS94</accession>
<comment type="caution">
    <text evidence="1">The sequence shown here is derived from an EMBL/GenBank/DDBJ whole genome shotgun (WGS) entry which is preliminary data.</text>
</comment>
<dbReference type="AlphaFoldDB" id="A0A9Q1CS94"/>
<evidence type="ECO:0000313" key="1">
    <source>
        <dbReference type="EMBL" id="KAJ8049549.1"/>
    </source>
</evidence>
<protein>
    <submittedName>
        <fullName evidence="1">Uncharacterized protein</fullName>
    </submittedName>
</protein>
<reference evidence="1" key="1">
    <citation type="submission" date="2021-10" db="EMBL/GenBank/DDBJ databases">
        <title>Tropical sea cucumber genome reveals ecological adaptation and Cuvierian tubules defense mechanism.</title>
        <authorList>
            <person name="Chen T."/>
        </authorList>
    </citation>
    <scope>NUCLEOTIDE SEQUENCE</scope>
    <source>
        <strain evidence="1">Nanhai2018</strain>
        <tissue evidence="1">Muscle</tissue>
    </source>
</reference>
<keyword evidence="2" id="KW-1185">Reference proteome</keyword>
<evidence type="ECO:0000313" key="2">
    <source>
        <dbReference type="Proteomes" id="UP001152320"/>
    </source>
</evidence>
<dbReference type="OrthoDB" id="445826at2759"/>
<name>A0A9Q1CS94_HOLLE</name>
<proteinExistence type="predicted"/>
<sequence>MLKTATRNAEKRWQKHKTDTNFIKFRNLRNNYKRHLEMNKTSYVHDKIMSCSNNSRALYQTVARLTGSMKSNPLPESTSDARLADDFAHYFYNKIDKIRLDLEQYALFDPPHRNVTKVKSFTALDEERVSKMIMKSKPTTGHLDPIPSSLIKLHCDIFTPIILSIINASFSSCKFHTSWKKCCSQTIVEKD</sequence>
<gene>
    <name evidence="1" type="ORF">HOLleu_02335</name>
</gene>
<dbReference type="Proteomes" id="UP001152320">
    <property type="component" value="Chromosome 1"/>
</dbReference>
<dbReference type="EMBL" id="JAIZAY010000001">
    <property type="protein sequence ID" value="KAJ8049549.1"/>
    <property type="molecule type" value="Genomic_DNA"/>
</dbReference>
<organism evidence="1 2">
    <name type="scientific">Holothuria leucospilota</name>
    <name type="common">Black long sea cucumber</name>
    <name type="synonym">Mertensiothuria leucospilota</name>
    <dbReference type="NCBI Taxonomy" id="206669"/>
    <lineage>
        <taxon>Eukaryota</taxon>
        <taxon>Metazoa</taxon>
        <taxon>Echinodermata</taxon>
        <taxon>Eleutherozoa</taxon>
        <taxon>Echinozoa</taxon>
        <taxon>Holothuroidea</taxon>
        <taxon>Aspidochirotacea</taxon>
        <taxon>Aspidochirotida</taxon>
        <taxon>Holothuriidae</taxon>
        <taxon>Holothuria</taxon>
    </lineage>
</organism>